<dbReference type="PANTHER" id="PTHR36842:SF1">
    <property type="entry name" value="PROTEIN TOLB"/>
    <property type="match status" value="1"/>
</dbReference>
<dbReference type="InterPro" id="IPR007195">
    <property type="entry name" value="TolB_N"/>
</dbReference>
<dbReference type="HAMAP" id="MF_00671">
    <property type="entry name" value="TolB"/>
    <property type="match status" value="1"/>
</dbReference>
<dbReference type="RefSeq" id="WP_044347836.1">
    <property type="nucleotide sequence ID" value="NZ_AZAC01000010.1"/>
</dbReference>
<dbReference type="Pfam" id="PF04052">
    <property type="entry name" value="TolB_N"/>
    <property type="match status" value="1"/>
</dbReference>
<dbReference type="Pfam" id="PF07676">
    <property type="entry name" value="PD40"/>
    <property type="match status" value="3"/>
</dbReference>
<dbReference type="InterPro" id="IPR011659">
    <property type="entry name" value="WD40"/>
</dbReference>
<dbReference type="GO" id="GO:0017038">
    <property type="term" value="P:protein import"/>
    <property type="evidence" value="ECO:0007669"/>
    <property type="project" value="InterPro"/>
</dbReference>
<evidence type="ECO:0000313" key="6">
    <source>
        <dbReference type="EMBL" id="KIX14576.1"/>
    </source>
</evidence>
<dbReference type="OrthoDB" id="9815657at2"/>
<comment type="similarity">
    <text evidence="2">Belongs to the TolB family.</text>
</comment>
<dbReference type="GO" id="GO:0042597">
    <property type="term" value="C:periplasmic space"/>
    <property type="evidence" value="ECO:0007669"/>
    <property type="project" value="UniProtKB-SubCell"/>
</dbReference>
<dbReference type="Gene3D" id="3.40.50.10070">
    <property type="entry name" value="TolB, N-terminal domain"/>
    <property type="match status" value="1"/>
</dbReference>
<protein>
    <submittedName>
        <fullName evidence="6">Translocation protein TolB</fullName>
    </submittedName>
</protein>
<dbReference type="PATRIC" id="fig|1429043.3.peg.1756"/>
<proteinExistence type="inferred from homology"/>
<sequence length="437" mass="48389">MRKSLSLFFVLLFLLPLVTYHTAQARVYIDVTKPFSRKLPLALPEFQALEQTAPIGAKARGILQKDLEFTGLFDFLNPNSFLGQPDPTNLNYRRWSRVGAELLVTGNYGLVGKQLTMEMRLFDVVDGKLLVGRRYDGIPADLTRMMHRFADEIMLALTGDRSVFSSRIAFVGARQDDKGVNKEIYTMNFDGSRVRKLTNRKDICLYPNWSSDGGLLAYTSYKNRRPGVFIHAMAGGQGKMVINKPGVNITPVFRPGGNNLAIAMSHTGKTNIFLVDLAGNILKRLTNGWGIEVAPSFSPDGKKMAFVSDRGGSPQIYIADLTDGSFRRLTFGFKYCAAPDWSPRGDRIAFQAMIEGTFQVVTITPEGQDVQILTRGYGGAEDPSWSPDGRLIAYAGRRTGRYQIYVMTAGGQLIKRLTSLAGENTDPSWSPRGVAGR</sequence>
<evidence type="ECO:0000256" key="2">
    <source>
        <dbReference type="ARBA" id="ARBA00009820"/>
    </source>
</evidence>
<keyword evidence="4" id="KW-0574">Periplasm</keyword>
<reference evidence="6 7" key="1">
    <citation type="submission" date="2013-11" db="EMBL/GenBank/DDBJ databases">
        <title>Metagenomic analysis of a methanogenic consortium involved in long chain n-alkane degradation.</title>
        <authorList>
            <person name="Davidova I.A."/>
            <person name="Callaghan A.V."/>
            <person name="Wawrik B."/>
            <person name="Pruitt S."/>
            <person name="Marks C."/>
            <person name="Duncan K.E."/>
            <person name="Suflita J.M."/>
        </authorList>
    </citation>
    <scope>NUCLEOTIDE SEQUENCE [LARGE SCALE GENOMIC DNA]</scope>
    <source>
        <strain evidence="6 7">SPR</strain>
    </source>
</reference>
<feature type="domain" description="TolB N-terminal" evidence="5">
    <location>
        <begin position="28"/>
        <end position="129"/>
    </location>
</feature>
<keyword evidence="3" id="KW-0732">Signal</keyword>
<dbReference type="InParanoid" id="A0A0D2JFW9"/>
<evidence type="ECO:0000313" key="7">
    <source>
        <dbReference type="Proteomes" id="UP000032233"/>
    </source>
</evidence>
<dbReference type="InterPro" id="IPR014167">
    <property type="entry name" value="Tol-Pal_TolB"/>
</dbReference>
<dbReference type="Gene3D" id="2.120.10.30">
    <property type="entry name" value="TolB, C-terminal domain"/>
    <property type="match status" value="2"/>
</dbReference>
<accession>A0A0D2JFW9</accession>
<evidence type="ECO:0000256" key="1">
    <source>
        <dbReference type="ARBA" id="ARBA00004418"/>
    </source>
</evidence>
<dbReference type="STRING" id="1429043.X474_08310"/>
<evidence type="ECO:0000256" key="3">
    <source>
        <dbReference type="ARBA" id="ARBA00022729"/>
    </source>
</evidence>
<dbReference type="SUPFAM" id="SSF69304">
    <property type="entry name" value="Tricorn protease N-terminal domain"/>
    <property type="match status" value="1"/>
</dbReference>
<dbReference type="FunCoup" id="A0A0D2JFW9">
    <property type="interactions" value="37"/>
</dbReference>
<evidence type="ECO:0000256" key="4">
    <source>
        <dbReference type="ARBA" id="ARBA00022764"/>
    </source>
</evidence>
<evidence type="ECO:0000259" key="5">
    <source>
        <dbReference type="Pfam" id="PF04052"/>
    </source>
</evidence>
<dbReference type="NCBIfam" id="TIGR02800">
    <property type="entry name" value="propeller_TolB"/>
    <property type="match status" value="1"/>
</dbReference>
<dbReference type="Proteomes" id="UP000032233">
    <property type="component" value="Unassembled WGS sequence"/>
</dbReference>
<organism evidence="6 7">
    <name type="scientific">Dethiosulfatarculus sandiegensis</name>
    <dbReference type="NCBI Taxonomy" id="1429043"/>
    <lineage>
        <taxon>Bacteria</taxon>
        <taxon>Pseudomonadati</taxon>
        <taxon>Thermodesulfobacteriota</taxon>
        <taxon>Desulfarculia</taxon>
        <taxon>Desulfarculales</taxon>
        <taxon>Desulfarculaceae</taxon>
        <taxon>Dethiosulfatarculus</taxon>
    </lineage>
</organism>
<dbReference type="AlphaFoldDB" id="A0A0D2JFW9"/>
<keyword evidence="7" id="KW-1185">Reference proteome</keyword>
<name>A0A0D2JFW9_9BACT</name>
<dbReference type="InterPro" id="IPR011042">
    <property type="entry name" value="6-blade_b-propeller_TolB-like"/>
</dbReference>
<dbReference type="PANTHER" id="PTHR36842">
    <property type="entry name" value="PROTEIN TOLB HOMOLOG"/>
    <property type="match status" value="1"/>
</dbReference>
<dbReference type="SUPFAM" id="SSF52964">
    <property type="entry name" value="TolB, N-terminal domain"/>
    <property type="match status" value="1"/>
</dbReference>
<comment type="subcellular location">
    <subcellularLocation>
        <location evidence="1">Periplasm</location>
    </subcellularLocation>
</comment>
<gene>
    <name evidence="6" type="ORF">X474_08310</name>
</gene>
<dbReference type="EMBL" id="AZAC01000010">
    <property type="protein sequence ID" value="KIX14576.1"/>
    <property type="molecule type" value="Genomic_DNA"/>
</dbReference>
<comment type="caution">
    <text evidence="6">The sequence shown here is derived from an EMBL/GenBank/DDBJ whole genome shotgun (WGS) entry which is preliminary data.</text>
</comment>